<feature type="compositionally biased region" description="Basic and acidic residues" evidence="2">
    <location>
        <begin position="139"/>
        <end position="164"/>
    </location>
</feature>
<dbReference type="Proteomes" id="UP001458880">
    <property type="component" value="Unassembled WGS sequence"/>
</dbReference>
<keyword evidence="4" id="KW-1185">Reference proteome</keyword>
<organism evidence="3 4">
    <name type="scientific">Popillia japonica</name>
    <name type="common">Japanese beetle</name>
    <dbReference type="NCBI Taxonomy" id="7064"/>
    <lineage>
        <taxon>Eukaryota</taxon>
        <taxon>Metazoa</taxon>
        <taxon>Ecdysozoa</taxon>
        <taxon>Arthropoda</taxon>
        <taxon>Hexapoda</taxon>
        <taxon>Insecta</taxon>
        <taxon>Pterygota</taxon>
        <taxon>Neoptera</taxon>
        <taxon>Endopterygota</taxon>
        <taxon>Coleoptera</taxon>
        <taxon>Polyphaga</taxon>
        <taxon>Scarabaeiformia</taxon>
        <taxon>Scarabaeidae</taxon>
        <taxon>Rutelinae</taxon>
        <taxon>Popillia</taxon>
    </lineage>
</organism>
<evidence type="ECO:0000313" key="4">
    <source>
        <dbReference type="Proteomes" id="UP001458880"/>
    </source>
</evidence>
<sequence>MISRQKLQEFIVSQIDNAVKNITATLITSFQIDFDELINENKRLSRQVAELKETIHLQKSFSESNKNTPDDSVQQNKPVNIKNTSEENGKNVAMNKNVQPLPAKILTFAEKLKKGKQENIDQKSENRNNNEHGMQMEQKQNEKEKLKKGKQENIDQKSENRNNNEHGMQMEQKQNENDFITVQPRRKRNSALKTTFGTADGIKLKGAIRYSHLHVYGLHPLTTVSEVEEYLKSKGFNSSKCTQLQSKRPEEYASFKISVPFNSLEDAKNPNIWPSGVSINRFLERLAAKATKIS</sequence>
<reference evidence="3 4" key="1">
    <citation type="journal article" date="2024" name="BMC Genomics">
        <title>De novo assembly and annotation of Popillia japonica's genome with initial clues to its potential as an invasive pest.</title>
        <authorList>
            <person name="Cucini C."/>
            <person name="Boschi S."/>
            <person name="Funari R."/>
            <person name="Cardaioli E."/>
            <person name="Iannotti N."/>
            <person name="Marturano G."/>
            <person name="Paoli F."/>
            <person name="Bruttini M."/>
            <person name="Carapelli A."/>
            <person name="Frati F."/>
            <person name="Nardi F."/>
        </authorList>
    </citation>
    <scope>NUCLEOTIDE SEQUENCE [LARGE SCALE GENOMIC DNA]</scope>
    <source>
        <strain evidence="3">DMR45628</strain>
    </source>
</reference>
<evidence type="ECO:0000313" key="3">
    <source>
        <dbReference type="EMBL" id="KAK9753677.1"/>
    </source>
</evidence>
<dbReference type="EMBL" id="JASPKY010000011">
    <property type="protein sequence ID" value="KAK9753677.1"/>
    <property type="molecule type" value="Genomic_DNA"/>
</dbReference>
<feature type="region of interest" description="Disordered" evidence="2">
    <location>
        <begin position="114"/>
        <end position="191"/>
    </location>
</feature>
<comment type="caution">
    <text evidence="3">The sequence shown here is derived from an EMBL/GenBank/DDBJ whole genome shotgun (WGS) entry which is preliminary data.</text>
</comment>
<feature type="coiled-coil region" evidence="1">
    <location>
        <begin position="27"/>
        <end position="54"/>
    </location>
</feature>
<feature type="compositionally biased region" description="Polar residues" evidence="2">
    <location>
        <begin position="60"/>
        <end position="83"/>
    </location>
</feature>
<gene>
    <name evidence="3" type="ORF">QE152_g1847</name>
</gene>
<evidence type="ECO:0000256" key="2">
    <source>
        <dbReference type="SAM" id="MobiDB-lite"/>
    </source>
</evidence>
<accession>A0AAW1N5D5</accession>
<name>A0AAW1N5D5_POPJA</name>
<dbReference type="AlphaFoldDB" id="A0AAW1N5D5"/>
<protein>
    <submittedName>
        <fullName evidence="3">Uncharacterized protein</fullName>
    </submittedName>
</protein>
<keyword evidence="1" id="KW-0175">Coiled coil</keyword>
<evidence type="ECO:0000256" key="1">
    <source>
        <dbReference type="SAM" id="Coils"/>
    </source>
</evidence>
<feature type="region of interest" description="Disordered" evidence="2">
    <location>
        <begin position="60"/>
        <end position="98"/>
    </location>
</feature>
<feature type="compositionally biased region" description="Basic and acidic residues" evidence="2">
    <location>
        <begin position="114"/>
        <end position="130"/>
    </location>
</feature>
<proteinExistence type="predicted"/>